<dbReference type="OrthoDB" id="2155935at2759"/>
<dbReference type="GO" id="GO:0045027">
    <property type="term" value="F:DNA end binding"/>
    <property type="evidence" value="ECO:0007669"/>
    <property type="project" value="TreeGrafter"/>
</dbReference>
<feature type="domain" description="XLF-like coiled-coil region" evidence="11">
    <location>
        <begin position="394"/>
        <end position="446"/>
    </location>
</feature>
<evidence type="ECO:0000256" key="3">
    <source>
        <dbReference type="ARBA" id="ARBA00023125"/>
    </source>
</evidence>
<evidence type="ECO:0000256" key="7">
    <source>
        <dbReference type="ARBA" id="ARBA00044529"/>
    </source>
</evidence>
<feature type="compositionally biased region" description="Acidic residues" evidence="8">
    <location>
        <begin position="552"/>
        <end position="563"/>
    </location>
</feature>
<evidence type="ECO:0000256" key="4">
    <source>
        <dbReference type="ARBA" id="ARBA00023204"/>
    </source>
</evidence>
<dbReference type="Gene3D" id="2.170.210.10">
    <property type="entry name" value="DNA double-strand break repair and VJ recombination XRCC4, N-terminal"/>
    <property type="match status" value="1"/>
</dbReference>
<dbReference type="Pfam" id="PF09302">
    <property type="entry name" value="XLF"/>
    <property type="match status" value="1"/>
</dbReference>
<dbReference type="InterPro" id="IPR015381">
    <property type="entry name" value="XLF-like_N"/>
</dbReference>
<comment type="caution">
    <text evidence="12">The sequence shown here is derived from an EMBL/GenBank/DDBJ whole genome shotgun (WGS) entry which is preliminary data.</text>
</comment>
<dbReference type="GeneID" id="75834892"/>
<name>A0A9P9Y2W5_9HYPO</name>
<proteinExistence type="inferred from homology"/>
<feature type="domain" description="Alcohol dehydrogenase-like C-terminal" evidence="9">
    <location>
        <begin position="52"/>
        <end position="136"/>
    </location>
</feature>
<dbReference type="Proteomes" id="UP001055219">
    <property type="component" value="Unassembled WGS sequence"/>
</dbReference>
<dbReference type="Pfam" id="PF00107">
    <property type="entry name" value="ADH_zinc_N"/>
    <property type="match status" value="1"/>
</dbReference>
<dbReference type="SUPFAM" id="SSF50129">
    <property type="entry name" value="GroES-like"/>
    <property type="match status" value="1"/>
</dbReference>
<evidence type="ECO:0000256" key="5">
    <source>
        <dbReference type="ARBA" id="ARBA00023242"/>
    </source>
</evidence>
<dbReference type="SUPFAM" id="SSF51735">
    <property type="entry name" value="NAD(P)-binding Rossmann-fold domains"/>
    <property type="match status" value="1"/>
</dbReference>
<evidence type="ECO:0000256" key="2">
    <source>
        <dbReference type="ARBA" id="ARBA00022763"/>
    </source>
</evidence>
<feature type="domain" description="XLF-like N-terminal" evidence="10">
    <location>
        <begin position="272"/>
        <end position="392"/>
    </location>
</feature>
<dbReference type="PANTHER" id="PTHR32235">
    <property type="entry name" value="NON-HOMOLOGOUS END-JOINING FACTOR 1"/>
    <property type="match status" value="1"/>
</dbReference>
<dbReference type="Pfam" id="PF21928">
    <property type="entry name" value="XLF_CC"/>
    <property type="match status" value="1"/>
</dbReference>
<dbReference type="PANTHER" id="PTHR32235:SF1">
    <property type="entry name" value="NON-HOMOLOGOUS END-JOINING FACTOR 1"/>
    <property type="match status" value="1"/>
</dbReference>
<evidence type="ECO:0000256" key="1">
    <source>
        <dbReference type="ARBA" id="ARBA00004123"/>
    </source>
</evidence>
<dbReference type="InterPro" id="IPR036291">
    <property type="entry name" value="NAD(P)-bd_dom_sf"/>
</dbReference>
<evidence type="ECO:0000259" key="11">
    <source>
        <dbReference type="Pfam" id="PF21928"/>
    </source>
</evidence>
<dbReference type="InterPro" id="IPR053829">
    <property type="entry name" value="XLF-like_CC"/>
</dbReference>
<dbReference type="GO" id="GO:0006303">
    <property type="term" value="P:double-strand break repair via nonhomologous end joining"/>
    <property type="evidence" value="ECO:0007669"/>
    <property type="project" value="UniProtKB-ARBA"/>
</dbReference>
<dbReference type="AlphaFoldDB" id="A0A9P9Y2W5"/>
<dbReference type="RefSeq" id="XP_051363191.1">
    <property type="nucleotide sequence ID" value="XM_051505458.1"/>
</dbReference>
<dbReference type="GO" id="GO:0032807">
    <property type="term" value="C:DNA ligase IV complex"/>
    <property type="evidence" value="ECO:0007669"/>
    <property type="project" value="TreeGrafter"/>
</dbReference>
<evidence type="ECO:0000256" key="6">
    <source>
        <dbReference type="ARBA" id="ARBA00025747"/>
    </source>
</evidence>
<reference evidence="12" key="1">
    <citation type="journal article" date="2021" name="J Fungi (Basel)">
        <title>Genomic and Metabolomic Analyses of the Marine Fungus Emericellopsis cladophorae: Insights into Saltwater Adaptability Mechanisms and Its Biosynthetic Potential.</title>
        <authorList>
            <person name="Goncalves M.F.M."/>
            <person name="Hilario S."/>
            <person name="Van de Peer Y."/>
            <person name="Esteves A.C."/>
            <person name="Alves A."/>
        </authorList>
    </citation>
    <scope>NUCLEOTIDE SEQUENCE</scope>
    <source>
        <strain evidence="12">MUM 19.33</strain>
    </source>
</reference>
<evidence type="ECO:0000313" key="13">
    <source>
        <dbReference type="Proteomes" id="UP001055219"/>
    </source>
</evidence>
<feature type="compositionally biased region" description="Acidic residues" evidence="8">
    <location>
        <begin position="588"/>
        <end position="601"/>
    </location>
</feature>
<keyword evidence="3" id="KW-0238">DNA-binding</keyword>
<keyword evidence="4" id="KW-0234">DNA repair</keyword>
<feature type="compositionally biased region" description="Basic and acidic residues" evidence="8">
    <location>
        <begin position="706"/>
        <end position="742"/>
    </location>
</feature>
<evidence type="ECO:0000313" key="12">
    <source>
        <dbReference type="EMBL" id="KAI6782335.1"/>
    </source>
</evidence>
<keyword evidence="13" id="KW-1185">Reference proteome</keyword>
<dbReference type="EMBL" id="JAGIXG020000014">
    <property type="protein sequence ID" value="KAI6782335.1"/>
    <property type="molecule type" value="Genomic_DNA"/>
</dbReference>
<organism evidence="12 13">
    <name type="scientific">Emericellopsis cladophorae</name>
    <dbReference type="NCBI Taxonomy" id="2686198"/>
    <lineage>
        <taxon>Eukaryota</taxon>
        <taxon>Fungi</taxon>
        <taxon>Dikarya</taxon>
        <taxon>Ascomycota</taxon>
        <taxon>Pezizomycotina</taxon>
        <taxon>Sordariomycetes</taxon>
        <taxon>Hypocreomycetidae</taxon>
        <taxon>Hypocreales</taxon>
        <taxon>Bionectriaceae</taxon>
        <taxon>Emericellopsis</taxon>
    </lineage>
</organism>
<dbReference type="Gene3D" id="3.40.50.720">
    <property type="entry name" value="NAD(P)-binding Rossmann-like Domain"/>
    <property type="match status" value="1"/>
</dbReference>
<dbReference type="InterPro" id="IPR038051">
    <property type="entry name" value="XRCC4-like_N_sf"/>
</dbReference>
<gene>
    <name evidence="12" type="ORF">J7T54_008421</name>
</gene>
<feature type="region of interest" description="Disordered" evidence="8">
    <location>
        <begin position="245"/>
        <end position="268"/>
    </location>
</feature>
<dbReference type="CDD" id="cd22285">
    <property type="entry name" value="HD_XLF_N"/>
    <property type="match status" value="1"/>
</dbReference>
<evidence type="ECO:0000259" key="10">
    <source>
        <dbReference type="Pfam" id="PF09302"/>
    </source>
</evidence>
<sequence length="753" mass="81683">MTSPGSATRTATAVTQQQSDLVLAQVDLPKLQAHQVYVKVELAAFNPTDTIVGYCAIQLARLHGYTVATTCSPQNFDFVRSVGATQVFDYRDPEVAAKIQSTLPTLGHVFDTIGSAGSSSTAASALNGGNGALCTVRPGKTNTQDVPKSVTITDVFVFTAFPKPHTYRGTAHWPVMMENHELSAELYSELPRLLSEGLIKPPRASQAARACGLLEARVVTDSRQVNNYELHRGKNKGLRQRIQTRKSRVGTVHANCQSRDQRSSPTMTASAMWQPLPLSGRSDLPALLASFETGTAAYTLRVTDLANMWIDKLDRKAICMRAWSQEAPIDPSETSENMTKLLEMLRAAISSVHTEDTKATLSLAAEGESLILKAHCPIPGLQPLKWPFKLSKAPPSELATSFVLPLIQAQHSRDRAIESLVSRIAQKDAVLTKLSDKLEATGTGLEHVFHTLSGKRKVSRATAESKVKGLAPFDFHTWESELYKDESPENIQTLVQDVFSQRTRYGSLDLDSSPKLDGWWLDLRGTVRLPQRTMPSAPEQSRVSRPALSDSPEPEENSGDDDGFQVQATPPHLAASQSSKIDQVAGAVEDDASTASEDEDDSGRVRRPAASDTASDASGKDGEGAKATSSPPERPTQRTPAKPRLGHIVGGTKKATSGQPAATHKSGHVDKQPGDKAPSGRLKLGMISKSKDAEVTAKANSTSPGERGRTEAKEVDSADRETSTERADRRREELKRERERKAAAGPVKKRRKF</sequence>
<feature type="region of interest" description="Disordered" evidence="8">
    <location>
        <begin position="531"/>
        <end position="753"/>
    </location>
</feature>
<dbReference type="InterPro" id="IPR011032">
    <property type="entry name" value="GroES-like_sf"/>
</dbReference>
<accession>A0A9P9Y2W5</accession>
<dbReference type="InterPro" id="IPR052287">
    <property type="entry name" value="NHEJ_factor"/>
</dbReference>
<comment type="similarity">
    <text evidence="6">Belongs to the XRCC4-XLF family. XLF subfamily.</text>
</comment>
<keyword evidence="2" id="KW-0227">DNA damage</keyword>
<feature type="compositionally biased region" description="Polar residues" evidence="8">
    <location>
        <begin position="254"/>
        <end position="268"/>
    </location>
</feature>
<reference evidence="12" key="2">
    <citation type="submission" date="2022-07" db="EMBL/GenBank/DDBJ databases">
        <authorList>
            <person name="Goncalves M.F.M."/>
            <person name="Hilario S."/>
            <person name="Van De Peer Y."/>
            <person name="Esteves A.C."/>
            <person name="Alves A."/>
        </authorList>
    </citation>
    <scope>NUCLEOTIDE SEQUENCE</scope>
    <source>
        <strain evidence="12">MUM 19.33</strain>
    </source>
</reference>
<dbReference type="InterPro" id="IPR013149">
    <property type="entry name" value="ADH-like_C"/>
</dbReference>
<evidence type="ECO:0000259" key="9">
    <source>
        <dbReference type="Pfam" id="PF00107"/>
    </source>
</evidence>
<comment type="subcellular location">
    <subcellularLocation>
        <location evidence="1">Nucleus</location>
    </subcellularLocation>
</comment>
<keyword evidence="5" id="KW-0539">Nucleus</keyword>
<evidence type="ECO:0000256" key="8">
    <source>
        <dbReference type="SAM" id="MobiDB-lite"/>
    </source>
</evidence>
<protein>
    <recommendedName>
        <fullName evidence="7">Non-homologous end-joining factor 1</fullName>
    </recommendedName>
</protein>